<proteinExistence type="predicted"/>
<organism evidence="2 3">
    <name type="scientific">Maribacter confluentis</name>
    <dbReference type="NCBI Taxonomy" id="1656093"/>
    <lineage>
        <taxon>Bacteria</taxon>
        <taxon>Pseudomonadati</taxon>
        <taxon>Bacteroidota</taxon>
        <taxon>Flavobacteriia</taxon>
        <taxon>Flavobacteriales</taxon>
        <taxon>Flavobacteriaceae</taxon>
        <taxon>Maribacter</taxon>
    </lineage>
</organism>
<evidence type="ECO:0000313" key="3">
    <source>
        <dbReference type="Proteomes" id="UP001168579"/>
    </source>
</evidence>
<gene>
    <name evidence="2" type="ORF">Q2T41_19425</name>
</gene>
<keyword evidence="1" id="KW-1133">Transmembrane helix</keyword>
<evidence type="ECO:0000313" key="2">
    <source>
        <dbReference type="EMBL" id="MDO1514819.1"/>
    </source>
</evidence>
<keyword evidence="3" id="KW-1185">Reference proteome</keyword>
<protein>
    <submittedName>
        <fullName evidence="2">Uncharacterized protein</fullName>
    </submittedName>
</protein>
<dbReference type="RefSeq" id="WP_304437509.1">
    <property type="nucleotide sequence ID" value="NZ_JAUKUC010000003.1"/>
</dbReference>
<accession>A0ABT8RV82</accession>
<feature type="transmembrane region" description="Helical" evidence="1">
    <location>
        <begin position="76"/>
        <end position="95"/>
    </location>
</feature>
<dbReference type="Gene3D" id="1.50.10.20">
    <property type="match status" value="1"/>
</dbReference>
<sequence>MVRNIVLFMLILIAGTTVHGQVLDHSWGELVNSNEPNLYASPEILEVADNVLLLQKEIGGWPKNKQPKILRQRKRYNCTLIKMTMLALLLITALLL</sequence>
<reference evidence="2" key="1">
    <citation type="journal article" date="2014" name="Int. J. Syst. Evol. Microbiol.">
        <title>Complete genome of a new Firmicutes species belonging to the dominant human colonic microbiota ('Ruminococcus bicirculans') reveals two chromosomes and a selective capacity to utilize plant glucans.</title>
        <authorList>
            <consortium name="NISC Comparative Sequencing Program"/>
            <person name="Wegmann U."/>
            <person name="Louis P."/>
            <person name="Goesmann A."/>
            <person name="Henrissat B."/>
            <person name="Duncan S.H."/>
            <person name="Flint H.J."/>
        </authorList>
    </citation>
    <scope>NUCLEOTIDE SEQUENCE</scope>
    <source>
        <strain evidence="2">CECT 8869</strain>
    </source>
</reference>
<reference evidence="2" key="2">
    <citation type="submission" date="2023-06" db="EMBL/GenBank/DDBJ databases">
        <authorList>
            <person name="Lucena T."/>
            <person name="Sun Q."/>
        </authorList>
    </citation>
    <scope>NUCLEOTIDE SEQUENCE</scope>
    <source>
        <strain evidence="2">CECT 8869</strain>
    </source>
</reference>
<dbReference type="EMBL" id="JAUKUC010000003">
    <property type="protein sequence ID" value="MDO1514819.1"/>
    <property type="molecule type" value="Genomic_DNA"/>
</dbReference>
<comment type="caution">
    <text evidence="2">The sequence shown here is derived from an EMBL/GenBank/DDBJ whole genome shotgun (WGS) entry which is preliminary data.</text>
</comment>
<keyword evidence="1" id="KW-0472">Membrane</keyword>
<name>A0ABT8RV82_9FLAO</name>
<evidence type="ECO:0000256" key="1">
    <source>
        <dbReference type="SAM" id="Phobius"/>
    </source>
</evidence>
<dbReference type="Proteomes" id="UP001168579">
    <property type="component" value="Unassembled WGS sequence"/>
</dbReference>
<keyword evidence="1" id="KW-0812">Transmembrane</keyword>
<dbReference type="SUPFAM" id="SSF81853">
    <property type="entry name" value="Family 10 polysaccharide lyase"/>
    <property type="match status" value="1"/>
</dbReference>